<proteinExistence type="predicted"/>
<accession>A0AAV4TST8</accession>
<gene>
    <name evidence="1" type="ORF">CDAR_387501</name>
</gene>
<dbReference type="Proteomes" id="UP001054837">
    <property type="component" value="Unassembled WGS sequence"/>
</dbReference>
<name>A0AAV4TST8_9ARAC</name>
<evidence type="ECO:0000313" key="2">
    <source>
        <dbReference type="Proteomes" id="UP001054837"/>
    </source>
</evidence>
<comment type="caution">
    <text evidence="1">The sequence shown here is derived from an EMBL/GenBank/DDBJ whole genome shotgun (WGS) entry which is preliminary data.</text>
</comment>
<keyword evidence="2" id="KW-1185">Reference proteome</keyword>
<dbReference type="AlphaFoldDB" id="A0AAV4TST8"/>
<reference evidence="1 2" key="1">
    <citation type="submission" date="2021-06" db="EMBL/GenBank/DDBJ databases">
        <title>Caerostris darwini draft genome.</title>
        <authorList>
            <person name="Kono N."/>
            <person name="Arakawa K."/>
        </authorList>
    </citation>
    <scope>NUCLEOTIDE SEQUENCE [LARGE SCALE GENOMIC DNA]</scope>
</reference>
<protein>
    <submittedName>
        <fullName evidence="1">Uncharacterized protein</fullName>
    </submittedName>
</protein>
<dbReference type="EMBL" id="BPLQ01010044">
    <property type="protein sequence ID" value="GIY48002.1"/>
    <property type="molecule type" value="Genomic_DNA"/>
</dbReference>
<evidence type="ECO:0000313" key="1">
    <source>
        <dbReference type="EMBL" id="GIY48002.1"/>
    </source>
</evidence>
<organism evidence="1 2">
    <name type="scientific">Caerostris darwini</name>
    <dbReference type="NCBI Taxonomy" id="1538125"/>
    <lineage>
        <taxon>Eukaryota</taxon>
        <taxon>Metazoa</taxon>
        <taxon>Ecdysozoa</taxon>
        <taxon>Arthropoda</taxon>
        <taxon>Chelicerata</taxon>
        <taxon>Arachnida</taxon>
        <taxon>Araneae</taxon>
        <taxon>Araneomorphae</taxon>
        <taxon>Entelegynae</taxon>
        <taxon>Araneoidea</taxon>
        <taxon>Araneidae</taxon>
        <taxon>Caerostris</taxon>
    </lineage>
</organism>
<sequence length="107" mass="11868">MLMDSRPNRVSSTEYIYFLFIYGRELGWFRETVTHTESLGKSRTEGFGCISCRATGGYRGNISHKSGLEFLMGNWIIAVVSSATNCVSGLLPLPLICMKLAGNLCTY</sequence>